<gene>
    <name evidence="2" type="ORF">OB236_33210</name>
</gene>
<evidence type="ECO:0000313" key="3">
    <source>
        <dbReference type="Proteomes" id="UP001652445"/>
    </source>
</evidence>
<organism evidence="2 3">
    <name type="scientific">Paenibacillus baimaensis</name>
    <dbReference type="NCBI Taxonomy" id="2982185"/>
    <lineage>
        <taxon>Bacteria</taxon>
        <taxon>Bacillati</taxon>
        <taxon>Bacillota</taxon>
        <taxon>Bacilli</taxon>
        <taxon>Bacillales</taxon>
        <taxon>Paenibacillaceae</taxon>
        <taxon>Paenibacillus</taxon>
    </lineage>
</organism>
<evidence type="ECO:0000313" key="2">
    <source>
        <dbReference type="EMBL" id="MCU6796999.1"/>
    </source>
</evidence>
<dbReference type="Gene3D" id="3.10.180.10">
    <property type="entry name" value="2,3-Dihydroxybiphenyl 1,2-Dioxygenase, domain 1"/>
    <property type="match status" value="1"/>
</dbReference>
<protein>
    <submittedName>
        <fullName evidence="2">Glyoxalase/bleomycin resistance/dioxygenase family protein</fullName>
    </submittedName>
</protein>
<dbReference type="SUPFAM" id="SSF54593">
    <property type="entry name" value="Glyoxalase/Bleomycin resistance protein/Dihydroxybiphenyl dioxygenase"/>
    <property type="match status" value="1"/>
</dbReference>
<feature type="domain" description="VOC" evidence="1">
    <location>
        <begin position="1"/>
        <end position="118"/>
    </location>
</feature>
<dbReference type="InterPro" id="IPR037523">
    <property type="entry name" value="VOC_core"/>
</dbReference>
<comment type="caution">
    <text evidence="2">The sequence shown here is derived from an EMBL/GenBank/DDBJ whole genome shotgun (WGS) entry which is preliminary data.</text>
</comment>
<dbReference type="RefSeq" id="WP_262687826.1">
    <property type="nucleotide sequence ID" value="NZ_JAOQIO010000111.1"/>
</dbReference>
<dbReference type="EMBL" id="JAOQIO010000111">
    <property type="protein sequence ID" value="MCU6796999.1"/>
    <property type="molecule type" value="Genomic_DNA"/>
</dbReference>
<proteinExistence type="predicted"/>
<name>A0ABT2UQR0_9BACL</name>
<dbReference type="PROSITE" id="PS51819">
    <property type="entry name" value="VOC"/>
    <property type="match status" value="1"/>
</dbReference>
<accession>A0ABT2UQR0</accession>
<dbReference type="InterPro" id="IPR029068">
    <property type="entry name" value="Glyas_Bleomycin-R_OHBP_Dase"/>
</dbReference>
<sequence length="267" mass="29845">MITHFAGLQLHTVSKLAVKQFYHDQLQFPVVFESETAITFQPTADFALTFTEAFEPIAPAHIAFEVPYSEFEASAAFVRSAGISPLKWPAGHEIDVFETGRNIYFRDGDGNLLEIITHSYVNEGVLAPCGPLKVMYLREIGFPVNDVIGFREWLKGTLQLKTIKEQDNFNFVIGGTAHTIVTSTQRRWIPIAMIAMPPRMAVSFGVSDSRFIQQVRTLLEEQGIVSHTNAGHDEELSFSFNGYRLRLVVTASPEETAALLNLPLARK</sequence>
<evidence type="ECO:0000259" key="1">
    <source>
        <dbReference type="PROSITE" id="PS51819"/>
    </source>
</evidence>
<reference evidence="2 3" key="1">
    <citation type="submission" date="2022-09" db="EMBL/GenBank/DDBJ databases">
        <authorList>
            <person name="Han X.L."/>
            <person name="Wang Q."/>
            <person name="Lu T."/>
        </authorList>
    </citation>
    <scope>NUCLEOTIDE SEQUENCE [LARGE SCALE GENOMIC DNA]</scope>
    <source>
        <strain evidence="2 3">WQ 127069</strain>
    </source>
</reference>
<dbReference type="Proteomes" id="UP001652445">
    <property type="component" value="Unassembled WGS sequence"/>
</dbReference>
<keyword evidence="3" id="KW-1185">Reference proteome</keyword>